<dbReference type="InterPro" id="IPR029030">
    <property type="entry name" value="Caspase-like_dom_sf"/>
</dbReference>
<dbReference type="InterPro" id="IPR011600">
    <property type="entry name" value="Pept_C14_caspase"/>
</dbReference>
<dbReference type="GO" id="GO:0006508">
    <property type="term" value="P:proteolysis"/>
    <property type="evidence" value="ECO:0007669"/>
    <property type="project" value="InterPro"/>
</dbReference>
<dbReference type="InterPro" id="IPR050452">
    <property type="entry name" value="Metacaspase"/>
</dbReference>
<keyword evidence="3" id="KW-1185">Reference proteome</keyword>
<evidence type="ECO:0000313" key="2">
    <source>
        <dbReference type="EMBL" id="MBB5205040.1"/>
    </source>
</evidence>
<dbReference type="Proteomes" id="UP000554837">
    <property type="component" value="Unassembled WGS sequence"/>
</dbReference>
<proteinExistence type="predicted"/>
<dbReference type="AlphaFoldDB" id="A0A840S9F9"/>
<gene>
    <name evidence="2" type="ORF">HNQ51_002359</name>
</gene>
<dbReference type="Pfam" id="PF00656">
    <property type="entry name" value="Peptidase_C14"/>
    <property type="match status" value="1"/>
</dbReference>
<accession>A0A840S9F9</accession>
<feature type="domain" description="Peptidase C14 caspase" evidence="1">
    <location>
        <begin position="281"/>
        <end position="590"/>
    </location>
</feature>
<sequence length="603" mass="66230">MAETIKILCVHGVGRHLPGAPWQAAWQGALQTALQGTGSAIQPEVEFVLLDDLFAAHPINPLDVVQALGQLLGSAVGSGVGSLFRRERGMMDGVRWTAGMVVQWVENEALRAATRARLAEKVQAFQPQVVLAHSLGSLVSYDCFTHPDTAGLIAGRSFLSLGSQIGNAFVRGNFAKGYLTPLNAARRWVHLYNPNDRVLTAPIRLQAPNFQQLQTPFDSPGALNHDAERYLGHEEAQTGFWFDEVRLASGAKALKAMGVAPAPRAALKVAKPAKRSTRKPTRKALLVGVNDYADPSANLAGCVNDCYLISALLQESGFEAEDIRLVLNDRATAVGIRERLEWLLDDAREGDTRVFYFSGHGAQVPVYGADGTVSSVHESLVPHDFDWSPERMFSDREFHELYSQLPYGLNFLTLLDCCHSGGMTRAPARRIRGINPPDDIRHRMLRWDPAHEMWVARDFKSPSKAFDQHFNGAAHAGEGRSNEVRATHRFGQGLELRGTADSRKAFKAETAARGHQGPYMPTLIYACQDSQFAYEYEHGAVSHGAFSYCLVKALRAARRTGKALSFEALVTAVAAELKALRYEQQPLLNAPSHIRKQAVPLKI</sequence>
<dbReference type="PANTHER" id="PTHR48104">
    <property type="entry name" value="METACASPASE-4"/>
    <property type="match status" value="1"/>
</dbReference>
<dbReference type="RefSeq" id="WP_175423456.1">
    <property type="nucleotide sequence ID" value="NZ_CP040709.1"/>
</dbReference>
<dbReference type="Gene3D" id="3.40.50.1460">
    <property type="match status" value="1"/>
</dbReference>
<dbReference type="PANTHER" id="PTHR48104:SF30">
    <property type="entry name" value="METACASPASE-1"/>
    <property type="match status" value="1"/>
</dbReference>
<dbReference type="SUPFAM" id="SSF52129">
    <property type="entry name" value="Caspase-like"/>
    <property type="match status" value="1"/>
</dbReference>
<dbReference type="GO" id="GO:0005737">
    <property type="term" value="C:cytoplasm"/>
    <property type="evidence" value="ECO:0007669"/>
    <property type="project" value="TreeGrafter"/>
</dbReference>
<dbReference type="EMBL" id="JACHHO010000003">
    <property type="protein sequence ID" value="MBB5205040.1"/>
    <property type="molecule type" value="Genomic_DNA"/>
</dbReference>
<dbReference type="GO" id="GO:0004197">
    <property type="term" value="F:cysteine-type endopeptidase activity"/>
    <property type="evidence" value="ECO:0007669"/>
    <property type="project" value="InterPro"/>
</dbReference>
<evidence type="ECO:0000313" key="3">
    <source>
        <dbReference type="Proteomes" id="UP000554837"/>
    </source>
</evidence>
<evidence type="ECO:0000259" key="1">
    <source>
        <dbReference type="Pfam" id="PF00656"/>
    </source>
</evidence>
<organism evidence="2 3">
    <name type="scientific">Inhella inkyongensis</name>
    <dbReference type="NCBI Taxonomy" id="392593"/>
    <lineage>
        <taxon>Bacteria</taxon>
        <taxon>Pseudomonadati</taxon>
        <taxon>Pseudomonadota</taxon>
        <taxon>Betaproteobacteria</taxon>
        <taxon>Burkholderiales</taxon>
        <taxon>Sphaerotilaceae</taxon>
        <taxon>Inhella</taxon>
    </lineage>
</organism>
<comment type="caution">
    <text evidence="2">The sequence shown here is derived from an EMBL/GenBank/DDBJ whole genome shotgun (WGS) entry which is preliminary data.</text>
</comment>
<name>A0A840S9F9_9BURK</name>
<protein>
    <submittedName>
        <fullName evidence="2">Putative caspase-like protein</fullName>
    </submittedName>
</protein>
<reference evidence="2 3" key="1">
    <citation type="submission" date="2020-08" db="EMBL/GenBank/DDBJ databases">
        <title>Genomic Encyclopedia of Type Strains, Phase IV (KMG-IV): sequencing the most valuable type-strain genomes for metagenomic binning, comparative biology and taxonomic classification.</title>
        <authorList>
            <person name="Goeker M."/>
        </authorList>
    </citation>
    <scope>NUCLEOTIDE SEQUENCE [LARGE SCALE GENOMIC DNA]</scope>
    <source>
        <strain evidence="2 3">DSM 23958</strain>
    </source>
</reference>